<accession>A0A0E0MX13</accession>
<reference evidence="3" key="1">
    <citation type="submission" date="2013-06" db="EMBL/GenBank/DDBJ databases">
        <authorList>
            <person name="Zhao Q."/>
        </authorList>
    </citation>
    <scope>NUCLEOTIDE SEQUENCE</scope>
    <source>
        <strain evidence="3">cv. W1943</strain>
    </source>
</reference>
<organism evidence="2 3">
    <name type="scientific">Oryza rufipogon</name>
    <name type="common">Brownbeard rice</name>
    <name type="synonym">Asian wild rice</name>
    <dbReference type="NCBI Taxonomy" id="4529"/>
    <lineage>
        <taxon>Eukaryota</taxon>
        <taxon>Viridiplantae</taxon>
        <taxon>Streptophyta</taxon>
        <taxon>Embryophyta</taxon>
        <taxon>Tracheophyta</taxon>
        <taxon>Spermatophyta</taxon>
        <taxon>Magnoliopsida</taxon>
        <taxon>Liliopsida</taxon>
        <taxon>Poales</taxon>
        <taxon>Poaceae</taxon>
        <taxon>BOP clade</taxon>
        <taxon>Oryzoideae</taxon>
        <taxon>Oryzeae</taxon>
        <taxon>Oryzinae</taxon>
        <taxon>Oryza</taxon>
    </lineage>
</organism>
<dbReference type="AlphaFoldDB" id="A0A0E0MX13"/>
<evidence type="ECO:0000313" key="3">
    <source>
        <dbReference type="Proteomes" id="UP000008022"/>
    </source>
</evidence>
<dbReference type="Proteomes" id="UP000008022">
    <property type="component" value="Unassembled WGS sequence"/>
</dbReference>
<feature type="signal peptide" evidence="1">
    <location>
        <begin position="1"/>
        <end position="27"/>
    </location>
</feature>
<sequence>MAALPSSFLSSLPSLTFIISLSSGVLPVNEEERGEGDGWSSRARGFISVAILTGAQAQGKERE</sequence>
<dbReference type="Gramene" id="ORUFI01G19190.1">
    <property type="protein sequence ID" value="ORUFI01G19190.1"/>
    <property type="gene ID" value="ORUFI01G19190"/>
</dbReference>
<evidence type="ECO:0000256" key="1">
    <source>
        <dbReference type="SAM" id="SignalP"/>
    </source>
</evidence>
<feature type="chain" id="PRO_5002368126" evidence="1">
    <location>
        <begin position="28"/>
        <end position="63"/>
    </location>
</feature>
<reference evidence="2" key="2">
    <citation type="submission" date="2015-06" db="UniProtKB">
        <authorList>
            <consortium name="EnsemblPlants"/>
        </authorList>
    </citation>
    <scope>IDENTIFICATION</scope>
</reference>
<name>A0A0E0MX13_ORYRU</name>
<protein>
    <submittedName>
        <fullName evidence="2">Uncharacterized protein</fullName>
    </submittedName>
</protein>
<dbReference type="HOGENOM" id="CLU_2835278_0_0_1"/>
<keyword evidence="1" id="KW-0732">Signal</keyword>
<keyword evidence="3" id="KW-1185">Reference proteome</keyword>
<proteinExistence type="predicted"/>
<dbReference type="EnsemblPlants" id="ORUFI01G19190.1">
    <property type="protein sequence ID" value="ORUFI01G19190.1"/>
    <property type="gene ID" value="ORUFI01G19190"/>
</dbReference>
<evidence type="ECO:0000313" key="2">
    <source>
        <dbReference type="EnsemblPlants" id="ORUFI01G19190.1"/>
    </source>
</evidence>